<dbReference type="InterPro" id="IPR003583">
    <property type="entry name" value="Hlx-hairpin-Hlx_DNA-bd_motif"/>
</dbReference>
<dbReference type="OrthoDB" id="1201035at2"/>
<feature type="domain" description="Helix-hairpin-helix DNA-binding motif class 1" evidence="1">
    <location>
        <begin position="124"/>
        <end position="143"/>
    </location>
</feature>
<feature type="domain" description="Helix-hairpin-helix DNA-binding motif class 1" evidence="1">
    <location>
        <begin position="98"/>
        <end position="117"/>
    </location>
</feature>
<dbReference type="SUPFAM" id="SSF81585">
    <property type="entry name" value="PsbU/PolX domain-like"/>
    <property type="match status" value="1"/>
</dbReference>
<evidence type="ECO:0000259" key="1">
    <source>
        <dbReference type="SMART" id="SM00278"/>
    </source>
</evidence>
<dbReference type="EMBL" id="RXNS01000002">
    <property type="protein sequence ID" value="RTR06309.1"/>
    <property type="molecule type" value="Genomic_DNA"/>
</dbReference>
<gene>
    <name evidence="2" type="ORF">EKG36_02210</name>
</gene>
<accession>A0A3S0JCB0</accession>
<evidence type="ECO:0000313" key="3">
    <source>
        <dbReference type="Proteomes" id="UP000267400"/>
    </source>
</evidence>
<comment type="caution">
    <text evidence="2">The sequence shown here is derived from an EMBL/GenBank/DDBJ whole genome shotgun (WGS) entry which is preliminary data.</text>
</comment>
<name>A0A3S0JCB0_9GAMM</name>
<proteinExistence type="predicted"/>
<dbReference type="GO" id="GO:0003677">
    <property type="term" value="F:DNA binding"/>
    <property type="evidence" value="ECO:0007669"/>
    <property type="project" value="InterPro"/>
</dbReference>
<dbReference type="Pfam" id="PF12836">
    <property type="entry name" value="HHH_3"/>
    <property type="match status" value="1"/>
</dbReference>
<dbReference type="GO" id="GO:0006281">
    <property type="term" value="P:DNA repair"/>
    <property type="evidence" value="ECO:0007669"/>
    <property type="project" value="InterPro"/>
</dbReference>
<dbReference type="SMART" id="SM00278">
    <property type="entry name" value="HhH1"/>
    <property type="match status" value="2"/>
</dbReference>
<dbReference type="Proteomes" id="UP000267400">
    <property type="component" value="Unassembled WGS sequence"/>
</dbReference>
<protein>
    <recommendedName>
        <fullName evidence="1">Helix-hairpin-helix DNA-binding motif class 1 domain-containing protein</fullName>
    </recommendedName>
</protein>
<sequence>MACILTDLVSPDPVPGEMQGGLNDNHWFDESALDVTNSSIVRFPELLDMSQETVRTVVSDHAPIYLTLGDATPGFVSPAGDAVASTSDCIDLNSARASKLDELPNVSPARAQDIIDGRNWGSVDELVEIAGIGPARMEEIRDSGLLCI</sequence>
<organism evidence="2 3">
    <name type="scientific">Halomonas nitroreducens</name>
    <dbReference type="NCBI Taxonomy" id="447425"/>
    <lineage>
        <taxon>Bacteria</taxon>
        <taxon>Pseudomonadati</taxon>
        <taxon>Pseudomonadota</taxon>
        <taxon>Gammaproteobacteria</taxon>
        <taxon>Oceanospirillales</taxon>
        <taxon>Halomonadaceae</taxon>
        <taxon>Halomonas</taxon>
    </lineage>
</organism>
<dbReference type="RefSeq" id="WP_126480597.1">
    <property type="nucleotide sequence ID" value="NZ_RXNS01000002.1"/>
</dbReference>
<evidence type="ECO:0000313" key="2">
    <source>
        <dbReference type="EMBL" id="RTR06309.1"/>
    </source>
</evidence>
<reference evidence="2 3" key="1">
    <citation type="submission" date="2018-12" db="EMBL/GenBank/DDBJ databases">
        <authorList>
            <person name="Yu L."/>
        </authorList>
    </citation>
    <scope>NUCLEOTIDE SEQUENCE [LARGE SCALE GENOMIC DNA]</scope>
    <source>
        <strain evidence="2 3">11S</strain>
    </source>
</reference>
<dbReference type="Gene3D" id="1.10.150.320">
    <property type="entry name" value="Photosystem II 12 kDa extrinsic protein"/>
    <property type="match status" value="1"/>
</dbReference>
<dbReference type="AlphaFoldDB" id="A0A3S0JCB0"/>
<keyword evidence="3" id="KW-1185">Reference proteome</keyword>